<dbReference type="Proteomes" id="UP001562357">
    <property type="component" value="Unassembled WGS sequence"/>
</dbReference>
<evidence type="ECO:0000313" key="4">
    <source>
        <dbReference type="Proteomes" id="UP001562357"/>
    </source>
</evidence>
<organism evidence="3 4">
    <name type="scientific">Epichloe bromicola</name>
    <dbReference type="NCBI Taxonomy" id="79588"/>
    <lineage>
        <taxon>Eukaryota</taxon>
        <taxon>Fungi</taxon>
        <taxon>Dikarya</taxon>
        <taxon>Ascomycota</taxon>
        <taxon>Pezizomycotina</taxon>
        <taxon>Sordariomycetes</taxon>
        <taxon>Hypocreomycetidae</taxon>
        <taxon>Hypocreales</taxon>
        <taxon>Clavicipitaceae</taxon>
        <taxon>Epichloe</taxon>
    </lineage>
</organism>
<proteinExistence type="predicted"/>
<protein>
    <submittedName>
        <fullName evidence="3">Uncharacterized protein</fullName>
    </submittedName>
</protein>
<dbReference type="EMBL" id="BAAFGZ010000388">
    <property type="protein sequence ID" value="GAB0138283.1"/>
    <property type="molecule type" value="Genomic_DNA"/>
</dbReference>
<feature type="transmembrane region" description="Helical" evidence="2">
    <location>
        <begin position="82"/>
        <end position="104"/>
    </location>
</feature>
<evidence type="ECO:0000256" key="2">
    <source>
        <dbReference type="SAM" id="Phobius"/>
    </source>
</evidence>
<evidence type="ECO:0000313" key="3">
    <source>
        <dbReference type="EMBL" id="GAB0138283.1"/>
    </source>
</evidence>
<accession>A0ABQ0CXV9</accession>
<feature type="region of interest" description="Disordered" evidence="1">
    <location>
        <begin position="1"/>
        <end position="71"/>
    </location>
</feature>
<sequence>MAREHAPPAAEPVSPSSASSASHHPTREPSPPPLARNSAQPPYGLYPPHPPHPPCQNAGPPPPHPPPAHRPLVQKIKSMSCVILHLLILVVALIGIGFAIAVLVKGAKADNLWRGGDGDLVDDDWFDRRWVGHGRHGHHGRHGRHGHDRDFDRDFDRDRDHYRGPGRDGDYRHGGGYRHDRRYFDTSISSVVIFVLSLLWSLANLVVRHILKWKAGFFSIAHVAVSFCLWIASTIVGSLSAKGGGFFGGGGARAGCDTYRGYDNEQGTGTAGLRDGLRAGRRLRPGRGGWCRHSAAKSPLFIGITVLILIAALVELAIFVFACVDLWSRRKARRVAPPPPPPPVACVPAQQPVCASA</sequence>
<feature type="transmembrane region" description="Helical" evidence="2">
    <location>
        <begin position="300"/>
        <end position="324"/>
    </location>
</feature>
<keyword evidence="2" id="KW-1133">Transmembrane helix</keyword>
<keyword evidence="2" id="KW-0472">Membrane</keyword>
<keyword evidence="2" id="KW-0812">Transmembrane</keyword>
<feature type="compositionally biased region" description="Low complexity" evidence="1">
    <location>
        <begin position="7"/>
        <end position="23"/>
    </location>
</feature>
<feature type="compositionally biased region" description="Pro residues" evidence="1">
    <location>
        <begin position="44"/>
        <end position="69"/>
    </location>
</feature>
<feature type="transmembrane region" description="Helical" evidence="2">
    <location>
        <begin position="187"/>
        <end position="207"/>
    </location>
</feature>
<gene>
    <name evidence="3" type="primary">g6520</name>
    <name evidence="3" type="ORF">EsDP_00006520</name>
</gene>
<reference evidence="4" key="1">
    <citation type="submission" date="2024-06" db="EMBL/GenBank/DDBJ databases">
        <title>Draft Genome Sequences of Epichloe bromicola Strains Isolated from Elymus ciliaris.</title>
        <authorList>
            <consortium name="Epichloe bromicola genome sequencing consortium"/>
            <person name="Miura A."/>
            <person name="Imano S."/>
            <person name="Ashida A."/>
            <person name="Sato I."/>
            <person name="Chiba S."/>
            <person name="Tanaka A."/>
            <person name="Camagna M."/>
            <person name="Takemoto D."/>
        </authorList>
    </citation>
    <scope>NUCLEOTIDE SEQUENCE [LARGE SCALE GENOMIC DNA]</scope>
    <source>
        <strain evidence="4">DP</strain>
    </source>
</reference>
<comment type="caution">
    <text evidence="3">The sequence shown here is derived from an EMBL/GenBank/DDBJ whole genome shotgun (WGS) entry which is preliminary data.</text>
</comment>
<keyword evidence="4" id="KW-1185">Reference proteome</keyword>
<name>A0ABQ0CXV9_9HYPO</name>
<feature type="transmembrane region" description="Helical" evidence="2">
    <location>
        <begin position="219"/>
        <end position="239"/>
    </location>
</feature>
<evidence type="ECO:0000256" key="1">
    <source>
        <dbReference type="SAM" id="MobiDB-lite"/>
    </source>
</evidence>